<dbReference type="AlphaFoldDB" id="A0A1I4K257"/>
<feature type="domain" description="OmpR/PhoB-type" evidence="9">
    <location>
        <begin position="129"/>
        <end position="227"/>
    </location>
</feature>
<dbReference type="InterPro" id="IPR036388">
    <property type="entry name" value="WH-like_DNA-bd_sf"/>
</dbReference>
<accession>A0A1I4K257</accession>
<evidence type="ECO:0000256" key="1">
    <source>
        <dbReference type="ARBA" id="ARBA00022553"/>
    </source>
</evidence>
<dbReference type="GO" id="GO:0006355">
    <property type="term" value="P:regulation of DNA-templated transcription"/>
    <property type="evidence" value="ECO:0007669"/>
    <property type="project" value="InterPro"/>
</dbReference>
<keyword evidence="2" id="KW-0902">Two-component regulatory system</keyword>
<dbReference type="RefSeq" id="WP_093091906.1">
    <property type="nucleotide sequence ID" value="NZ_FOTQ01000001.1"/>
</dbReference>
<dbReference type="SMART" id="SM00862">
    <property type="entry name" value="Trans_reg_C"/>
    <property type="match status" value="1"/>
</dbReference>
<dbReference type="SMART" id="SM00448">
    <property type="entry name" value="REC"/>
    <property type="match status" value="1"/>
</dbReference>
<sequence>MTNPSVLIVEDDPVSAETVATVARSLGCETEVQGTYDDGLAAATSGDFDVIIVDRMLPGGDGIDAIAKLRGAGSNALVLVVSALGRAANKIEGLERGADDYLAKPFDADELRARVQALLRRARMQTSDNDLLVFGDLEVRLKARTVHFGQTHIKVTPKEFDLLTFFAQNAGQPVTRMQLLSEVWNLHFDPGTNVVDVHISRLRRKLEADTGVTYIHTARGEGYIFSPTAPEAA</sequence>
<organism evidence="10 11">
    <name type="scientific">Shimia aestuarii</name>
    <dbReference type="NCBI Taxonomy" id="254406"/>
    <lineage>
        <taxon>Bacteria</taxon>
        <taxon>Pseudomonadati</taxon>
        <taxon>Pseudomonadota</taxon>
        <taxon>Alphaproteobacteria</taxon>
        <taxon>Rhodobacterales</taxon>
        <taxon>Roseobacteraceae</taxon>
    </lineage>
</organism>
<dbReference type="PROSITE" id="PS50110">
    <property type="entry name" value="RESPONSE_REGULATORY"/>
    <property type="match status" value="1"/>
</dbReference>
<feature type="domain" description="Response regulatory" evidence="8">
    <location>
        <begin position="5"/>
        <end position="119"/>
    </location>
</feature>
<dbReference type="Gene3D" id="1.10.10.10">
    <property type="entry name" value="Winged helix-like DNA-binding domain superfamily/Winged helix DNA-binding domain"/>
    <property type="match status" value="1"/>
</dbReference>
<dbReference type="InterPro" id="IPR001867">
    <property type="entry name" value="OmpR/PhoB-type_DNA-bd"/>
</dbReference>
<dbReference type="Gene3D" id="3.40.50.2300">
    <property type="match status" value="1"/>
</dbReference>
<dbReference type="InterPro" id="IPR001789">
    <property type="entry name" value="Sig_transdc_resp-reg_receiver"/>
</dbReference>
<dbReference type="Proteomes" id="UP000199144">
    <property type="component" value="Unassembled WGS sequence"/>
</dbReference>
<keyword evidence="5" id="KW-0804">Transcription</keyword>
<proteinExistence type="predicted"/>
<dbReference type="PROSITE" id="PS51755">
    <property type="entry name" value="OMPR_PHOB"/>
    <property type="match status" value="1"/>
</dbReference>
<dbReference type="GO" id="GO:0000156">
    <property type="term" value="F:phosphorelay response regulator activity"/>
    <property type="evidence" value="ECO:0007669"/>
    <property type="project" value="TreeGrafter"/>
</dbReference>
<evidence type="ECO:0000313" key="11">
    <source>
        <dbReference type="Proteomes" id="UP000199144"/>
    </source>
</evidence>
<dbReference type="InterPro" id="IPR039420">
    <property type="entry name" value="WalR-like"/>
</dbReference>
<evidence type="ECO:0000259" key="8">
    <source>
        <dbReference type="PROSITE" id="PS50110"/>
    </source>
</evidence>
<evidence type="ECO:0000256" key="4">
    <source>
        <dbReference type="ARBA" id="ARBA00023125"/>
    </source>
</evidence>
<keyword evidence="4 7" id="KW-0238">DNA-binding</keyword>
<keyword evidence="1 6" id="KW-0597">Phosphoprotein</keyword>
<protein>
    <submittedName>
        <fullName evidence="10">Two-component system, OmpR family, response regulator</fullName>
    </submittedName>
</protein>
<dbReference type="Pfam" id="PF00072">
    <property type="entry name" value="Response_reg"/>
    <property type="match status" value="1"/>
</dbReference>
<dbReference type="GO" id="GO:0032993">
    <property type="term" value="C:protein-DNA complex"/>
    <property type="evidence" value="ECO:0007669"/>
    <property type="project" value="TreeGrafter"/>
</dbReference>
<feature type="modified residue" description="4-aspartylphosphate" evidence="6">
    <location>
        <position position="54"/>
    </location>
</feature>
<evidence type="ECO:0000256" key="3">
    <source>
        <dbReference type="ARBA" id="ARBA00023015"/>
    </source>
</evidence>
<evidence type="ECO:0000256" key="7">
    <source>
        <dbReference type="PROSITE-ProRule" id="PRU01091"/>
    </source>
</evidence>
<dbReference type="EMBL" id="FOTQ01000001">
    <property type="protein sequence ID" value="SFL72687.1"/>
    <property type="molecule type" value="Genomic_DNA"/>
</dbReference>
<evidence type="ECO:0000313" key="10">
    <source>
        <dbReference type="EMBL" id="SFL72687.1"/>
    </source>
</evidence>
<dbReference type="SUPFAM" id="SSF52172">
    <property type="entry name" value="CheY-like"/>
    <property type="match status" value="1"/>
</dbReference>
<dbReference type="GO" id="GO:0005829">
    <property type="term" value="C:cytosol"/>
    <property type="evidence" value="ECO:0007669"/>
    <property type="project" value="TreeGrafter"/>
</dbReference>
<reference evidence="10 11" key="1">
    <citation type="submission" date="2016-10" db="EMBL/GenBank/DDBJ databases">
        <authorList>
            <person name="de Groot N.N."/>
        </authorList>
    </citation>
    <scope>NUCLEOTIDE SEQUENCE [LARGE SCALE GENOMIC DNA]</scope>
    <source>
        <strain evidence="10 11">DSM 15283</strain>
    </source>
</reference>
<keyword evidence="3" id="KW-0805">Transcription regulation</keyword>
<keyword evidence="11" id="KW-1185">Reference proteome</keyword>
<dbReference type="InterPro" id="IPR011006">
    <property type="entry name" value="CheY-like_superfamily"/>
</dbReference>
<evidence type="ECO:0000256" key="2">
    <source>
        <dbReference type="ARBA" id="ARBA00023012"/>
    </source>
</evidence>
<dbReference type="Gene3D" id="6.10.250.690">
    <property type="match status" value="1"/>
</dbReference>
<dbReference type="OrthoDB" id="9802426at2"/>
<dbReference type="GO" id="GO:0000976">
    <property type="term" value="F:transcription cis-regulatory region binding"/>
    <property type="evidence" value="ECO:0007669"/>
    <property type="project" value="TreeGrafter"/>
</dbReference>
<dbReference type="FunFam" id="1.10.10.10:FF:000005">
    <property type="entry name" value="Two-component system response regulator"/>
    <property type="match status" value="1"/>
</dbReference>
<dbReference type="PANTHER" id="PTHR48111:SF76">
    <property type="entry name" value="TWO-COMPONENT RESPONSE REGULATOR"/>
    <property type="match status" value="1"/>
</dbReference>
<feature type="DNA-binding region" description="OmpR/PhoB-type" evidence="7">
    <location>
        <begin position="129"/>
        <end position="227"/>
    </location>
</feature>
<evidence type="ECO:0000259" key="9">
    <source>
        <dbReference type="PROSITE" id="PS51755"/>
    </source>
</evidence>
<name>A0A1I4K257_9RHOB</name>
<dbReference type="STRING" id="254406.SAMN04488042_1011276"/>
<dbReference type="CDD" id="cd00383">
    <property type="entry name" value="trans_reg_C"/>
    <property type="match status" value="1"/>
</dbReference>
<evidence type="ECO:0000256" key="6">
    <source>
        <dbReference type="PROSITE-ProRule" id="PRU00169"/>
    </source>
</evidence>
<dbReference type="PANTHER" id="PTHR48111">
    <property type="entry name" value="REGULATOR OF RPOS"/>
    <property type="match status" value="1"/>
</dbReference>
<dbReference type="Pfam" id="PF00486">
    <property type="entry name" value="Trans_reg_C"/>
    <property type="match status" value="1"/>
</dbReference>
<gene>
    <name evidence="10" type="ORF">SAMN04488042_1011276</name>
</gene>
<evidence type="ECO:0000256" key="5">
    <source>
        <dbReference type="ARBA" id="ARBA00023163"/>
    </source>
</evidence>